<gene>
    <name evidence="7" type="ORF">ACFSKV_10560</name>
</gene>
<evidence type="ECO:0000256" key="4">
    <source>
        <dbReference type="ARBA" id="ARBA00023004"/>
    </source>
</evidence>
<dbReference type="InterPro" id="IPR013785">
    <property type="entry name" value="Aldolase_TIM"/>
</dbReference>
<evidence type="ECO:0000256" key="1">
    <source>
        <dbReference type="ARBA" id="ARBA00001966"/>
    </source>
</evidence>
<evidence type="ECO:0000313" key="8">
    <source>
        <dbReference type="Proteomes" id="UP001597414"/>
    </source>
</evidence>
<name>A0ABW5B7D2_9BACT</name>
<keyword evidence="2" id="KW-0949">S-adenosyl-L-methionine</keyword>
<dbReference type="InterPro" id="IPR007197">
    <property type="entry name" value="rSAM"/>
</dbReference>
<keyword evidence="3" id="KW-0479">Metal-binding</keyword>
<evidence type="ECO:0000313" key="7">
    <source>
        <dbReference type="EMBL" id="MFD2202012.1"/>
    </source>
</evidence>
<dbReference type="Gene3D" id="3.20.20.70">
    <property type="entry name" value="Aldolase class I"/>
    <property type="match status" value="1"/>
</dbReference>
<protein>
    <submittedName>
        <fullName evidence="7">Radical SAM protein</fullName>
    </submittedName>
</protein>
<proteinExistence type="predicted"/>
<dbReference type="SUPFAM" id="SSF102114">
    <property type="entry name" value="Radical SAM enzymes"/>
    <property type="match status" value="1"/>
</dbReference>
<feature type="domain" description="Radical SAM core" evidence="6">
    <location>
        <begin position="119"/>
        <end position="332"/>
    </location>
</feature>
<keyword evidence="5" id="KW-0411">Iron-sulfur</keyword>
<dbReference type="SFLD" id="SFLDG01067">
    <property type="entry name" value="SPASM/twitch_domain_containing"/>
    <property type="match status" value="1"/>
</dbReference>
<dbReference type="InterPro" id="IPR050377">
    <property type="entry name" value="Radical_SAM_PqqE_MftC-like"/>
</dbReference>
<dbReference type="SFLD" id="SFLDS00029">
    <property type="entry name" value="Radical_SAM"/>
    <property type="match status" value="1"/>
</dbReference>
<dbReference type="RefSeq" id="WP_380802325.1">
    <property type="nucleotide sequence ID" value="NZ_JBHUIV010000016.1"/>
</dbReference>
<dbReference type="PROSITE" id="PS51918">
    <property type="entry name" value="RADICAL_SAM"/>
    <property type="match status" value="1"/>
</dbReference>
<comment type="cofactor">
    <cofactor evidence="1">
        <name>[4Fe-4S] cluster</name>
        <dbReference type="ChEBI" id="CHEBI:49883"/>
    </cofactor>
</comment>
<evidence type="ECO:0000256" key="3">
    <source>
        <dbReference type="ARBA" id="ARBA00022723"/>
    </source>
</evidence>
<dbReference type="InterPro" id="IPR058240">
    <property type="entry name" value="rSAM_sf"/>
</dbReference>
<comment type="caution">
    <text evidence="7">The sequence shown here is derived from an EMBL/GenBank/DDBJ whole genome shotgun (WGS) entry which is preliminary data.</text>
</comment>
<organism evidence="7 8">
    <name type="scientific">Shivajiella indica</name>
    <dbReference type="NCBI Taxonomy" id="872115"/>
    <lineage>
        <taxon>Bacteria</taxon>
        <taxon>Pseudomonadati</taxon>
        <taxon>Bacteroidota</taxon>
        <taxon>Cytophagia</taxon>
        <taxon>Cytophagales</taxon>
        <taxon>Cyclobacteriaceae</taxon>
        <taxon>Shivajiella</taxon>
    </lineage>
</organism>
<keyword evidence="8" id="KW-1185">Reference proteome</keyword>
<sequence>MLLKENIPYETEQVNIDVLFEGAPKRMLLSKRKERFIQLWLKIHVFFLTLFHYRSFKKTFEVLAIFQDFKKKAFGKNGKRKFSMKNGKYWFGIHLPPFPSKSFNKYILTELHRYVPHKSPINAFQQVNFAVTTKCPMRCEHCFEWDNLNLHETFAFNQLQEITRVFQNQGLGHISLSGGEPMIRFEEIVKLIGEGDKSTQWWMITSGFNLIEEKAKRLKEAGATGIIVSIDHFNPLAHNRFRGHQDAFSHGIRAVISAGKAKLLVATSVCVTKENANKEFLIKYMVMAKNLGVDFVQWLEPKAEGHYRNRDVELNKDQIQIMEEVFEELSHNPELRDFPPVMYYGYYQRRVGCFSGGKSSFYVDAVGMVHSCPFCHSADFKITDWLEMPSIGREEVSKCELY</sequence>
<accession>A0ABW5B7D2</accession>
<dbReference type="CDD" id="cd01335">
    <property type="entry name" value="Radical_SAM"/>
    <property type="match status" value="1"/>
</dbReference>
<dbReference type="EMBL" id="JBHUIV010000016">
    <property type="protein sequence ID" value="MFD2202012.1"/>
    <property type="molecule type" value="Genomic_DNA"/>
</dbReference>
<evidence type="ECO:0000256" key="5">
    <source>
        <dbReference type="ARBA" id="ARBA00023014"/>
    </source>
</evidence>
<keyword evidence="4" id="KW-0408">Iron</keyword>
<evidence type="ECO:0000259" key="6">
    <source>
        <dbReference type="PROSITE" id="PS51918"/>
    </source>
</evidence>
<dbReference type="PANTHER" id="PTHR11228">
    <property type="entry name" value="RADICAL SAM DOMAIN PROTEIN"/>
    <property type="match status" value="1"/>
</dbReference>
<reference evidence="8" key="1">
    <citation type="journal article" date="2019" name="Int. J. Syst. Evol. Microbiol.">
        <title>The Global Catalogue of Microorganisms (GCM) 10K type strain sequencing project: providing services to taxonomists for standard genome sequencing and annotation.</title>
        <authorList>
            <consortium name="The Broad Institute Genomics Platform"/>
            <consortium name="The Broad Institute Genome Sequencing Center for Infectious Disease"/>
            <person name="Wu L."/>
            <person name="Ma J."/>
        </authorList>
    </citation>
    <scope>NUCLEOTIDE SEQUENCE [LARGE SCALE GENOMIC DNA]</scope>
    <source>
        <strain evidence="8">KCTC 19812</strain>
    </source>
</reference>
<dbReference type="PANTHER" id="PTHR11228:SF7">
    <property type="entry name" value="PQQA PEPTIDE CYCLASE"/>
    <property type="match status" value="1"/>
</dbReference>
<dbReference type="Pfam" id="PF04055">
    <property type="entry name" value="Radical_SAM"/>
    <property type="match status" value="1"/>
</dbReference>
<dbReference type="Proteomes" id="UP001597414">
    <property type="component" value="Unassembled WGS sequence"/>
</dbReference>
<evidence type="ECO:0000256" key="2">
    <source>
        <dbReference type="ARBA" id="ARBA00022691"/>
    </source>
</evidence>